<gene>
    <name evidence="2" type="ORF">G293_03945</name>
    <name evidence="3" type="ORF">G293_03970</name>
</gene>
<dbReference type="OrthoDB" id="9798164at2"/>
<dbReference type="Proteomes" id="UP000035503">
    <property type="component" value="Chromosome"/>
</dbReference>
<dbReference type="KEGG" id="lau:G293_03945"/>
<dbReference type="Gene3D" id="2.40.10.220">
    <property type="entry name" value="predicted glycosyltransferase like domains"/>
    <property type="match status" value="1"/>
</dbReference>
<organism evidence="3 4">
    <name type="scientific">Candidatus Liberibacter africanus PTSAPSY</name>
    <dbReference type="NCBI Taxonomy" id="1277257"/>
    <lineage>
        <taxon>Bacteria</taxon>
        <taxon>Pseudomonadati</taxon>
        <taxon>Pseudomonadota</taxon>
        <taxon>Alphaproteobacteria</taxon>
        <taxon>Hyphomicrobiales</taxon>
        <taxon>Rhizobiaceae</taxon>
        <taxon>Liberibacter</taxon>
    </lineage>
</organism>
<dbReference type="GO" id="GO:0035438">
    <property type="term" value="F:cyclic-di-GMP binding"/>
    <property type="evidence" value="ECO:0007669"/>
    <property type="project" value="InterPro"/>
</dbReference>
<dbReference type="EMBL" id="CP004021">
    <property type="protein sequence ID" value="AKK20418.1"/>
    <property type="molecule type" value="Genomic_DNA"/>
</dbReference>
<keyword evidence="4" id="KW-1185">Reference proteome</keyword>
<accession>A0A0G3I7D8</accession>
<evidence type="ECO:0000259" key="1">
    <source>
        <dbReference type="Pfam" id="PF07238"/>
    </source>
</evidence>
<proteinExistence type="predicted"/>
<feature type="domain" description="PilZ" evidence="1">
    <location>
        <begin position="13"/>
        <end position="97"/>
    </location>
</feature>
<dbReference type="PATRIC" id="fig|1277257.4.peg.847"/>
<protein>
    <recommendedName>
        <fullName evidence="1">PilZ domain-containing protein</fullName>
    </recommendedName>
</protein>
<dbReference type="RefSeq" id="WP_047264399.1">
    <property type="nucleotide sequence ID" value="NZ_CP004021.1"/>
</dbReference>
<dbReference type="EMBL" id="CP004021">
    <property type="protein sequence ID" value="AKK20413.1"/>
    <property type="molecule type" value="Genomic_DNA"/>
</dbReference>
<reference evidence="3 4" key="1">
    <citation type="journal article" date="2015" name="Genome Announc.">
        <title>Complete Genome Sequence of 'Candidatus Liberibacter africanus,' a Bacterium Associated with Citrus Huanglongbing.</title>
        <authorList>
            <person name="Lin H."/>
            <person name="Pietersen G."/>
            <person name="Han C."/>
            <person name="Read D.A."/>
            <person name="Lou B."/>
            <person name="Gupta G."/>
            <person name="Civerolo E.L."/>
        </authorList>
    </citation>
    <scope>NUCLEOTIDE SEQUENCE [LARGE SCALE GENOMIC DNA]</scope>
    <source>
        <strain evidence="3 4">PTSAPSY</strain>
    </source>
</reference>
<dbReference type="InterPro" id="IPR009875">
    <property type="entry name" value="PilZ_domain"/>
</dbReference>
<evidence type="ECO:0000313" key="2">
    <source>
        <dbReference type="EMBL" id="AKK20413.1"/>
    </source>
</evidence>
<evidence type="ECO:0000313" key="4">
    <source>
        <dbReference type="Proteomes" id="UP000035503"/>
    </source>
</evidence>
<dbReference type="KEGG" id="lau:G293_03970"/>
<sequence length="200" mass="22979">MYRGIHNLQFVDQRAFQRIKVDFKGRFLLFDGTEYDCVVKEISPGGLCIICDVPVCLVGKRFIVFVDKIGRIEGKIVNFDSNRGYAVRIIDSEDKKRKLADKLIWLANKDYLHLQDCREHSRNISREVEAQLVLNDQTRHSCKVIDISESGVSVGVDLKIKVFSEVWFNDILGRVVRNFPGGIAIEFSSIQEPKVLDRFL</sequence>
<dbReference type="SUPFAM" id="SSF141371">
    <property type="entry name" value="PilZ domain-like"/>
    <property type="match status" value="2"/>
</dbReference>
<dbReference type="Pfam" id="PF07238">
    <property type="entry name" value="PilZ"/>
    <property type="match status" value="1"/>
</dbReference>
<dbReference type="STRING" id="1277257.G293_03945"/>
<dbReference type="AlphaFoldDB" id="A0A0G3I7D8"/>
<name>A0A0G3I7D8_LIBAF</name>
<evidence type="ECO:0000313" key="3">
    <source>
        <dbReference type="EMBL" id="AKK20418.1"/>
    </source>
</evidence>